<protein>
    <submittedName>
        <fullName evidence="9">Ab-hydrolase associated lipase region family protein</fullName>
    </submittedName>
</protein>
<feature type="active site" description="Nucleophile" evidence="7">
    <location>
        <position position="120"/>
    </location>
</feature>
<feature type="domain" description="AB hydrolase-1" evidence="8">
    <location>
        <begin position="27"/>
        <end position="327"/>
    </location>
</feature>
<evidence type="ECO:0000313" key="10">
    <source>
        <dbReference type="Proteomes" id="UP000039865"/>
    </source>
</evidence>
<dbReference type="OrthoDB" id="8040642at2759"/>
<proteinExistence type="inferred from homology"/>
<evidence type="ECO:0000256" key="5">
    <source>
        <dbReference type="ARBA" id="ARBA00023098"/>
    </source>
</evidence>
<evidence type="ECO:0000256" key="3">
    <source>
        <dbReference type="ARBA" id="ARBA00022801"/>
    </source>
</evidence>
<feature type="active site" description="Charge relay system" evidence="7">
    <location>
        <position position="295"/>
    </location>
</feature>
<sequence>MASLLKSIQIPGNINEVQGPSAIQNKPVVFLQHGVLDSADAWIVNHASQTPAFVLARAGYDVWLGNSRGNKYSNSSADSKNEKEYWNYDFEDMGDYDLPAAFEYIRNVTKQEKLAYIGHSQGTSQLFYSLSNNETYFQDKISIFIALGPATRLTHESSTLLRILSSNVTRIALNNLCEEHGIYEIFPYNWLTTGAMDFICEVIPEICQAIVYLTTDQYLEEDDYERQQVYFGHFPAGTSVRSLNYYGQIRGYGEFMRYDYGKDGNILNYGQETPPIIDITKIQKVPIALFVGEDDEVATVIDNRWAKDQLKTLVYYQEYKLGHLSFLIGKDGSYFTQDVMNLLNTYHPLNLPESQQAI</sequence>
<dbReference type="InterPro" id="IPR029058">
    <property type="entry name" value="AB_hydrolase_fold"/>
</dbReference>
<keyword evidence="3 9" id="KW-0378">Hydrolase</keyword>
<dbReference type="OMA" id="CDENIKH"/>
<dbReference type="PANTHER" id="PTHR11005">
    <property type="entry name" value="LYSOSOMAL ACID LIPASE-RELATED"/>
    <property type="match status" value="1"/>
</dbReference>
<accession>A0A078B9W1</accession>
<gene>
    <name evidence="9" type="primary">Contig15491.g16504</name>
    <name evidence="9" type="ORF">STYLEM_19480</name>
</gene>
<dbReference type="GO" id="GO:0016788">
    <property type="term" value="F:hydrolase activity, acting on ester bonds"/>
    <property type="evidence" value="ECO:0007669"/>
    <property type="project" value="InterPro"/>
</dbReference>
<evidence type="ECO:0000256" key="1">
    <source>
        <dbReference type="ARBA" id="ARBA00010701"/>
    </source>
</evidence>
<evidence type="ECO:0000256" key="6">
    <source>
        <dbReference type="ARBA" id="ARBA00023180"/>
    </source>
</evidence>
<dbReference type="SUPFAM" id="SSF53474">
    <property type="entry name" value="alpha/beta-Hydrolases"/>
    <property type="match status" value="1"/>
</dbReference>
<keyword evidence="4" id="KW-0442">Lipid degradation</keyword>
<evidence type="ECO:0000256" key="4">
    <source>
        <dbReference type="ARBA" id="ARBA00022963"/>
    </source>
</evidence>
<dbReference type="AlphaFoldDB" id="A0A078B9W1"/>
<dbReference type="PIRSF" id="PIRSF000862">
    <property type="entry name" value="Steryl_ester_lip"/>
    <property type="match status" value="1"/>
</dbReference>
<dbReference type="FunFam" id="3.40.50.1820:FF:000057">
    <property type="entry name" value="Lipase"/>
    <property type="match status" value="1"/>
</dbReference>
<dbReference type="InterPro" id="IPR000073">
    <property type="entry name" value="AB_hydrolase_1"/>
</dbReference>
<reference evidence="9 10" key="1">
    <citation type="submission" date="2014-06" db="EMBL/GenBank/DDBJ databases">
        <authorList>
            <person name="Swart Estienne"/>
        </authorList>
    </citation>
    <scope>NUCLEOTIDE SEQUENCE [LARGE SCALE GENOMIC DNA]</scope>
    <source>
        <strain evidence="9 10">130c</strain>
    </source>
</reference>
<keyword evidence="6" id="KW-0325">Glycoprotein</keyword>
<dbReference type="GO" id="GO:0016042">
    <property type="term" value="P:lipid catabolic process"/>
    <property type="evidence" value="ECO:0007669"/>
    <property type="project" value="UniProtKB-KW"/>
</dbReference>
<comment type="similarity">
    <text evidence="1">Belongs to the AB hydrolase superfamily. Lipase family.</text>
</comment>
<keyword evidence="5" id="KW-0443">Lipid metabolism</keyword>
<evidence type="ECO:0000313" key="9">
    <source>
        <dbReference type="EMBL" id="CDW90338.1"/>
    </source>
</evidence>
<dbReference type="InParanoid" id="A0A078B9W1"/>
<dbReference type="Pfam" id="PF00561">
    <property type="entry name" value="Abhydrolase_1"/>
    <property type="match status" value="1"/>
</dbReference>
<dbReference type="Gene3D" id="3.40.50.1820">
    <property type="entry name" value="alpha/beta hydrolase"/>
    <property type="match status" value="1"/>
</dbReference>
<keyword evidence="10" id="KW-1185">Reference proteome</keyword>
<evidence type="ECO:0000256" key="7">
    <source>
        <dbReference type="PIRSR" id="PIRSR000862-1"/>
    </source>
</evidence>
<dbReference type="EMBL" id="CCKQ01018381">
    <property type="protein sequence ID" value="CDW90338.1"/>
    <property type="molecule type" value="Genomic_DNA"/>
</dbReference>
<dbReference type="Proteomes" id="UP000039865">
    <property type="component" value="Unassembled WGS sequence"/>
</dbReference>
<dbReference type="InterPro" id="IPR025483">
    <property type="entry name" value="Lipase_euk"/>
</dbReference>
<evidence type="ECO:0000259" key="8">
    <source>
        <dbReference type="Pfam" id="PF00561"/>
    </source>
</evidence>
<feature type="active site" description="Charge relay system" evidence="7">
    <location>
        <position position="323"/>
    </location>
</feature>
<evidence type="ECO:0000256" key="2">
    <source>
        <dbReference type="ARBA" id="ARBA00022729"/>
    </source>
</evidence>
<organism evidence="9 10">
    <name type="scientific">Stylonychia lemnae</name>
    <name type="common">Ciliate</name>
    <dbReference type="NCBI Taxonomy" id="5949"/>
    <lineage>
        <taxon>Eukaryota</taxon>
        <taxon>Sar</taxon>
        <taxon>Alveolata</taxon>
        <taxon>Ciliophora</taxon>
        <taxon>Intramacronucleata</taxon>
        <taxon>Spirotrichea</taxon>
        <taxon>Stichotrichia</taxon>
        <taxon>Sporadotrichida</taxon>
        <taxon>Oxytrichidae</taxon>
        <taxon>Stylonychinae</taxon>
        <taxon>Stylonychia</taxon>
    </lineage>
</organism>
<keyword evidence="2" id="KW-0732">Signal</keyword>
<name>A0A078B9W1_STYLE</name>